<keyword evidence="3 4" id="KW-0808">Transferase</keyword>
<dbReference type="GO" id="GO:0016757">
    <property type="term" value="F:glycosyltransferase activity"/>
    <property type="evidence" value="ECO:0007669"/>
    <property type="project" value="UniProtKB-KW"/>
</dbReference>
<evidence type="ECO:0000256" key="1">
    <source>
        <dbReference type="ARBA" id="ARBA00006739"/>
    </source>
</evidence>
<comment type="similarity">
    <text evidence="1">Belongs to the glycosyltransferase 2 family.</text>
</comment>
<reference evidence="4 5" key="1">
    <citation type="journal article" date="2013" name="Genome Announc.">
        <title>Draft Genome Sequence of Arcticibacter svalbardensis Strain MN12-7T, a Member of the Family Sphingobacteriaceae Isolated from an Arctic Soil Sample.</title>
        <authorList>
            <person name="Shivaji S."/>
            <person name="Ara S."/>
            <person name="Prasad S."/>
            <person name="Manasa B.P."/>
            <person name="Begum Z."/>
            <person name="Singh A."/>
            <person name="Kumar Pinnaka A."/>
        </authorList>
    </citation>
    <scope>NUCLEOTIDE SEQUENCE [LARGE SCALE GENOMIC DNA]</scope>
    <source>
        <strain evidence="4 5">MN12-7</strain>
    </source>
</reference>
<evidence type="ECO:0000256" key="2">
    <source>
        <dbReference type="ARBA" id="ARBA00022676"/>
    </source>
</evidence>
<dbReference type="Pfam" id="PF13641">
    <property type="entry name" value="Glyco_tranf_2_3"/>
    <property type="match status" value="1"/>
</dbReference>
<dbReference type="AlphaFoldDB" id="R9GS98"/>
<organism evidence="4 5">
    <name type="scientific">Arcticibacter svalbardensis MN12-7</name>
    <dbReference type="NCBI Taxonomy" id="1150600"/>
    <lineage>
        <taxon>Bacteria</taxon>
        <taxon>Pseudomonadati</taxon>
        <taxon>Bacteroidota</taxon>
        <taxon>Sphingobacteriia</taxon>
        <taxon>Sphingobacteriales</taxon>
        <taxon>Sphingobacteriaceae</taxon>
        <taxon>Arcticibacter</taxon>
    </lineage>
</organism>
<accession>R9GS98</accession>
<evidence type="ECO:0000313" key="4">
    <source>
        <dbReference type="EMBL" id="EOR94568.1"/>
    </source>
</evidence>
<proteinExistence type="inferred from homology"/>
<comment type="caution">
    <text evidence="4">The sequence shown here is derived from an EMBL/GenBank/DDBJ whole genome shotgun (WGS) entry which is preliminary data.</text>
</comment>
<evidence type="ECO:0000256" key="3">
    <source>
        <dbReference type="ARBA" id="ARBA00022679"/>
    </source>
</evidence>
<keyword evidence="2" id="KW-0328">Glycosyltransferase</keyword>
<evidence type="ECO:0000313" key="5">
    <source>
        <dbReference type="Proteomes" id="UP000014174"/>
    </source>
</evidence>
<dbReference type="RefSeq" id="WP_016195400.1">
    <property type="nucleotide sequence ID" value="NZ_AQPN01000079.1"/>
</dbReference>
<dbReference type="OrthoDB" id="9771846at2"/>
<dbReference type="STRING" id="1150600.ADIARSV_2166"/>
<dbReference type="PANTHER" id="PTHR43179:SF12">
    <property type="entry name" value="GALACTOFURANOSYLTRANSFERASE GLFT2"/>
    <property type="match status" value="1"/>
</dbReference>
<dbReference type="Gene3D" id="3.90.550.10">
    <property type="entry name" value="Spore Coat Polysaccharide Biosynthesis Protein SpsA, Chain A"/>
    <property type="match status" value="1"/>
</dbReference>
<dbReference type="PANTHER" id="PTHR43179">
    <property type="entry name" value="RHAMNOSYLTRANSFERASE WBBL"/>
    <property type="match status" value="1"/>
</dbReference>
<dbReference type="Proteomes" id="UP000014174">
    <property type="component" value="Unassembled WGS sequence"/>
</dbReference>
<dbReference type="SUPFAM" id="SSF53448">
    <property type="entry name" value="Nucleotide-diphospho-sugar transferases"/>
    <property type="match status" value="1"/>
</dbReference>
<dbReference type="EMBL" id="AQPN01000079">
    <property type="protein sequence ID" value="EOR94568.1"/>
    <property type="molecule type" value="Genomic_DNA"/>
</dbReference>
<protein>
    <submittedName>
        <fullName evidence="4">Putative acetylglucosaminyltransferase</fullName>
    </submittedName>
</protein>
<name>R9GS98_9SPHI</name>
<dbReference type="InterPro" id="IPR029044">
    <property type="entry name" value="Nucleotide-diphossugar_trans"/>
</dbReference>
<sequence length="282" mass="31799">MKIAVMLTTFNRKNKTLSCLRSLSKQVLPEDVTFETYLTDDNSTDGTFEAVKFHYPETHLLKGTGSLFWAGGMRNSWQEALKGNYDGYLLLNDDTFLKEDAISSLLQFNSSTKHTHQDALICIGSTCNTEGEITYGGKKLSSSYALKGDYIFSETDYLACDFGNANIMLVTAKAVEKLGILSSKFTHGIADYDYTLKARKAGIKILVAPGFLGTCIHDHGKSWKSTKDNLKERINFLKSPKGLAYDEYLYFIRAHFPLSYPAAFSKLWLKTLFPFLWDVFKK</sequence>
<dbReference type="eggNOG" id="COG1216">
    <property type="taxonomic scope" value="Bacteria"/>
</dbReference>
<gene>
    <name evidence="4" type="ORF">ADIARSV_2166</name>
</gene>
<keyword evidence="5" id="KW-1185">Reference proteome</keyword>